<keyword evidence="1" id="KW-0489">Methyltransferase</keyword>
<gene>
    <name evidence="1" type="ORF">BDD16_002359</name>
</gene>
<dbReference type="Gene3D" id="3.40.50.150">
    <property type="entry name" value="Vaccinia Virus protein VP39"/>
    <property type="match status" value="1"/>
</dbReference>
<dbReference type="EMBL" id="JACCFH010000001">
    <property type="protein sequence ID" value="NYG33373.1"/>
    <property type="molecule type" value="Genomic_DNA"/>
</dbReference>
<evidence type="ECO:0000313" key="1">
    <source>
        <dbReference type="EMBL" id="NYG33373.1"/>
    </source>
</evidence>
<dbReference type="GO" id="GO:0032259">
    <property type="term" value="P:methylation"/>
    <property type="evidence" value="ECO:0007669"/>
    <property type="project" value="UniProtKB-KW"/>
</dbReference>
<dbReference type="AlphaFoldDB" id="A0A7Y9U5V7"/>
<reference evidence="1 2" key="1">
    <citation type="submission" date="2020-07" db="EMBL/GenBank/DDBJ databases">
        <title>Genomic Encyclopedia of Archaeal and Bacterial Type Strains, Phase II (KMG-II): from individual species to whole genera.</title>
        <authorList>
            <person name="Goeker M."/>
        </authorList>
    </citation>
    <scope>NUCLEOTIDE SEQUENCE [LARGE SCALE GENOMIC DNA]</scope>
    <source>
        <strain evidence="1 2">DSM 21226</strain>
    </source>
</reference>
<keyword evidence="1" id="KW-0808">Transferase</keyword>
<proteinExistence type="predicted"/>
<dbReference type="Proteomes" id="UP000518288">
    <property type="component" value="Unassembled WGS sequence"/>
</dbReference>
<comment type="caution">
    <text evidence="1">The sequence shown here is derived from an EMBL/GenBank/DDBJ whole genome shotgun (WGS) entry which is preliminary data.</text>
</comment>
<dbReference type="SUPFAM" id="SSF53335">
    <property type="entry name" value="S-adenosyl-L-methionine-dependent methyltransferases"/>
    <property type="match status" value="1"/>
</dbReference>
<dbReference type="InterPro" id="IPR029063">
    <property type="entry name" value="SAM-dependent_MTases_sf"/>
</dbReference>
<dbReference type="GO" id="GO:0008168">
    <property type="term" value="F:methyltransferase activity"/>
    <property type="evidence" value="ECO:0007669"/>
    <property type="project" value="UniProtKB-KW"/>
</dbReference>
<name>A0A7Y9U5V7_9BURK</name>
<accession>A0A7Y9U5V7</accession>
<dbReference type="Pfam" id="PF13489">
    <property type="entry name" value="Methyltransf_23"/>
    <property type="match status" value="1"/>
</dbReference>
<keyword evidence="2" id="KW-1185">Reference proteome</keyword>
<dbReference type="RefSeq" id="WP_246332530.1">
    <property type="nucleotide sequence ID" value="NZ_JACCFH010000001.1"/>
</dbReference>
<evidence type="ECO:0000313" key="2">
    <source>
        <dbReference type="Proteomes" id="UP000518288"/>
    </source>
</evidence>
<protein>
    <submittedName>
        <fullName evidence="1">SAM-dependent methyltransferase</fullName>
    </submittedName>
</protein>
<organism evidence="1 2">
    <name type="scientific">Sphaerotilus montanus</name>
    <dbReference type="NCBI Taxonomy" id="522889"/>
    <lineage>
        <taxon>Bacteria</taxon>
        <taxon>Pseudomonadati</taxon>
        <taxon>Pseudomonadota</taxon>
        <taxon>Betaproteobacteria</taxon>
        <taxon>Burkholderiales</taxon>
        <taxon>Sphaerotilaceae</taxon>
        <taxon>Sphaerotilus</taxon>
    </lineage>
</organism>
<sequence>MQRVGKIHSLGLLDPARYFRFQLRQLGANVTLSKNRLQHGAINFVFGAHLGFDPAQRQRHTCIFVNLEQLGHGGAKVPKSYLDLLSGSAVIDYDQENISAYTKYPEDVPIAHFVSAPYLARENKQPSIPIEDRPIDLLFFGSMNERRKKLLDRIEMQGISVSVFDKPIYCAERDHYIRQAKAVLNCHFYESSRFEQVRVSHCLSLGTPVVSERNINTNPAPFYEDAVSWFSDENIEEFFSSKFGTPAWQEQAQNQLAYFKQLDATDNFAEILEFAQGYHQGHARHVTAGPWRPVRMNLGSGKDYKPGWLNVDILERAEPDVVMDLSQKVQLPIDMKSRTCGLVHLSRGQFETIYANNVLEHVPNLTGLMTQCLDLLAEGGLFEIEVPYERALTAWQDPTHIRALNENSWVYYTQWFWYLGWFEHRFEIEKSCYLDTQLNPCEKEKAAFMRVTLKKIPTTAHERTVARTMQANWIVPDDEIDCDQISVQVGGEMAEIEPLGQEVT</sequence>